<dbReference type="RefSeq" id="WP_022715545.1">
    <property type="nucleotide sequence ID" value="NZ_CP006877.1"/>
</dbReference>
<protein>
    <submittedName>
        <fullName evidence="1">Uncharacterized protein</fullName>
    </submittedName>
</protein>
<dbReference type="KEGG" id="rga:RGR602_CH01860"/>
<dbReference type="HOGENOM" id="CLU_204644_1_0_5"/>
<accession>A0A0B4X1Y0</accession>
<evidence type="ECO:0000313" key="2">
    <source>
        <dbReference type="Proteomes" id="UP000031368"/>
    </source>
</evidence>
<organism evidence="1 2">
    <name type="scientific">Rhizobium gallicum bv. gallicum R602sp</name>
    <dbReference type="NCBI Taxonomy" id="1041138"/>
    <lineage>
        <taxon>Bacteria</taxon>
        <taxon>Pseudomonadati</taxon>
        <taxon>Pseudomonadota</taxon>
        <taxon>Alphaproteobacteria</taxon>
        <taxon>Hyphomicrobiales</taxon>
        <taxon>Rhizobiaceae</taxon>
        <taxon>Rhizobium/Agrobacterium group</taxon>
        <taxon>Rhizobium</taxon>
    </lineage>
</organism>
<reference evidence="1 2" key="1">
    <citation type="submission" date="2013-11" db="EMBL/GenBank/DDBJ databases">
        <title>Complete genome sequence of Rhizobium gallicum bv. gallicum R602.</title>
        <authorList>
            <person name="Bustos P."/>
            <person name="Santamaria R.I."/>
            <person name="Lozano L."/>
            <person name="Acosta J.L."/>
            <person name="Ormeno-Orrillo E."/>
            <person name="Rogel M.A."/>
            <person name="Romero D."/>
            <person name="Cevallos M.A."/>
            <person name="Martinez-Romero E."/>
            <person name="Gonzalez V."/>
        </authorList>
    </citation>
    <scope>NUCLEOTIDE SEQUENCE [LARGE SCALE GENOMIC DNA]</scope>
    <source>
        <strain evidence="1 2">R602</strain>
    </source>
</reference>
<name>A0A0B4X1Y0_9HYPH</name>
<keyword evidence="2" id="KW-1185">Reference proteome</keyword>
<dbReference type="EMBL" id="CP006877">
    <property type="protein sequence ID" value="AJD41191.1"/>
    <property type="molecule type" value="Genomic_DNA"/>
</dbReference>
<evidence type="ECO:0000313" key="1">
    <source>
        <dbReference type="EMBL" id="AJD41191.1"/>
    </source>
</evidence>
<dbReference type="AlphaFoldDB" id="A0A0B4X1Y0"/>
<gene>
    <name evidence="1" type="ORF">RGR602_CH01860</name>
</gene>
<dbReference type="Proteomes" id="UP000031368">
    <property type="component" value="Chromosome"/>
</dbReference>
<sequence length="67" mass="7551">MRRFNLRHEVDDKWLVVDGLTMEPATLGDVKVSGMSWAEACDFVDLMNSLDAIERDSSRYAAPFAAE</sequence>
<proteinExistence type="predicted"/>